<keyword evidence="1" id="KW-0378">Hydrolase</keyword>
<organism evidence="3 4">
    <name type="scientific">Nocardia vinacea</name>
    <dbReference type="NCBI Taxonomy" id="96468"/>
    <lineage>
        <taxon>Bacteria</taxon>
        <taxon>Bacillati</taxon>
        <taxon>Actinomycetota</taxon>
        <taxon>Actinomycetes</taxon>
        <taxon>Mycobacteriales</taxon>
        <taxon>Nocardiaceae</taxon>
        <taxon>Nocardia</taxon>
    </lineage>
</organism>
<dbReference type="InterPro" id="IPR050654">
    <property type="entry name" value="AChE-related_enzymes"/>
</dbReference>
<reference evidence="3" key="1">
    <citation type="submission" date="2022-10" db="EMBL/GenBank/DDBJ databases">
        <title>The complete genomes of actinobacterial strains from the NBC collection.</title>
        <authorList>
            <person name="Joergensen T.S."/>
            <person name="Alvarez Arevalo M."/>
            <person name="Sterndorff E.B."/>
            <person name="Faurdal D."/>
            <person name="Vuksanovic O."/>
            <person name="Mourched A.-S."/>
            <person name="Charusanti P."/>
            <person name="Shaw S."/>
            <person name="Blin K."/>
            <person name="Weber T."/>
        </authorList>
    </citation>
    <scope>NUCLEOTIDE SEQUENCE</scope>
    <source>
        <strain evidence="3">NBC_01482</strain>
    </source>
</reference>
<dbReference type="InterPro" id="IPR002018">
    <property type="entry name" value="CarbesteraseB"/>
</dbReference>
<dbReference type="Gene3D" id="3.40.50.1820">
    <property type="entry name" value="alpha/beta hydrolase"/>
    <property type="match status" value="2"/>
</dbReference>
<protein>
    <submittedName>
        <fullName evidence="3">Carboxylesterase family protein</fullName>
    </submittedName>
</protein>
<dbReference type="SUPFAM" id="SSF53474">
    <property type="entry name" value="alpha/beta-Hydrolases"/>
    <property type="match status" value="1"/>
</dbReference>
<dbReference type="Pfam" id="PF00135">
    <property type="entry name" value="COesterase"/>
    <property type="match status" value="1"/>
</dbReference>
<keyword evidence="4" id="KW-1185">Reference proteome</keyword>
<evidence type="ECO:0000256" key="1">
    <source>
        <dbReference type="ARBA" id="ARBA00022801"/>
    </source>
</evidence>
<accession>A0ABZ1YX31</accession>
<dbReference type="Proteomes" id="UP001432062">
    <property type="component" value="Chromosome"/>
</dbReference>
<gene>
    <name evidence="3" type="ORF">OG563_00665</name>
</gene>
<sequence>MIVETAGGKVRGSVDGAVTAFRGIPFATAERFGAPRAPAPWPGIRDSVEIGPAAPQLASRLERVMGRFTVAQAEDCLSLNVWAPAGSGHPVLVFLHGGGFTSGSGGLAWYDGAELAEHGDIVVVTINYRLGVLGYLCLPGVSEGNLGLLDQLAALEWVRDNIAAFGGDPAQVTAAGQSGGALSILAMLAGTAGLFRRAILQSTPVGIPPASPEDALAAGRMLLSELGLAPDEQRRLFDAPVAELLSAQYAVAARVGGAAPPYQLVADGVLVSDDLVRSVSAAGIEVLLGTTKDEAAAMVADAADTVTHQLFRAPTLRLAETLAAQGNSAWLYRFDWHPAGSPFGACHCLELPFLLGSAAAWAHAPMLMGERPHALVEDMRERWIGFIRHGDPGWSRATEHHINT</sequence>
<proteinExistence type="predicted"/>
<dbReference type="PANTHER" id="PTHR43918:SF4">
    <property type="entry name" value="CARBOXYLIC ESTER HYDROLASE"/>
    <property type="match status" value="1"/>
</dbReference>
<dbReference type="InterPro" id="IPR029058">
    <property type="entry name" value="AB_hydrolase_fold"/>
</dbReference>
<evidence type="ECO:0000313" key="4">
    <source>
        <dbReference type="Proteomes" id="UP001432062"/>
    </source>
</evidence>
<feature type="domain" description="Carboxylesterase type B" evidence="2">
    <location>
        <begin position="2"/>
        <end position="304"/>
    </location>
</feature>
<dbReference type="PANTHER" id="PTHR43918">
    <property type="entry name" value="ACETYLCHOLINESTERASE"/>
    <property type="match status" value="1"/>
</dbReference>
<name>A0ABZ1YX31_9NOCA</name>
<dbReference type="EMBL" id="CP109441">
    <property type="protein sequence ID" value="WUV46810.1"/>
    <property type="molecule type" value="Genomic_DNA"/>
</dbReference>
<evidence type="ECO:0000259" key="2">
    <source>
        <dbReference type="Pfam" id="PF00135"/>
    </source>
</evidence>
<dbReference type="RefSeq" id="WP_327099726.1">
    <property type="nucleotide sequence ID" value="NZ_CP109149.1"/>
</dbReference>
<evidence type="ECO:0000313" key="3">
    <source>
        <dbReference type="EMBL" id="WUV46810.1"/>
    </source>
</evidence>